<keyword evidence="3" id="KW-1185">Reference proteome</keyword>
<accession>A0A265NCG0</accession>
<keyword evidence="1" id="KW-0472">Membrane</keyword>
<organism evidence="2 3">
    <name type="scientific">Virgibacillus indicus</name>
    <dbReference type="NCBI Taxonomy" id="2024554"/>
    <lineage>
        <taxon>Bacteria</taxon>
        <taxon>Bacillati</taxon>
        <taxon>Bacillota</taxon>
        <taxon>Bacilli</taxon>
        <taxon>Bacillales</taxon>
        <taxon>Bacillaceae</taxon>
        <taxon>Virgibacillus</taxon>
    </lineage>
</organism>
<keyword evidence="1" id="KW-1133">Transmembrane helix</keyword>
<sequence length="427" mass="49914">MNRTKFWIDTRDSFWFVPLIYTSISVLLVFAINILDSWLIDSFKEGIPKLLVTDKDVSIELYGSLATAILTMTTISFSVIMVVLTTYSTQFSPRTLQDFMRSKVTHHVLGVYCFGFTFALLNLVIVGKNNVIAGPIFMVIIALFCLAFFVFFIHHSARWLQVNSLIGKIRNDAVKVIQHVYKKENYEEYEKWDEDEIDEIKEMQKTDIYTIRSGYVQIIEWNKLVNYTEKNQCTIDLHVQVGDFIPKGFPLLSVYNHESDYKLEEINHILVVGDERTDIQDAEFMIQKLVEISLKAISPAINDPHTAINCINRIGVLLIEIGEQYKEIKYIADRSGNLRILNHPKKYEDYLYKSFYQIRYYGKSDVSVMYSLIEVLYKIALVSDDAIKEKVWKFHHYIVDNIKWDSLSNLDYNHLTAIYEKFEYCCK</sequence>
<evidence type="ECO:0008006" key="4">
    <source>
        <dbReference type="Google" id="ProtNLM"/>
    </source>
</evidence>
<feature type="transmembrane region" description="Helical" evidence="1">
    <location>
        <begin position="108"/>
        <end position="126"/>
    </location>
</feature>
<dbReference type="RefSeq" id="WP_094885550.1">
    <property type="nucleotide sequence ID" value="NZ_NPMS01000003.1"/>
</dbReference>
<evidence type="ECO:0000256" key="1">
    <source>
        <dbReference type="SAM" id="Phobius"/>
    </source>
</evidence>
<dbReference type="EMBL" id="NPMS01000003">
    <property type="protein sequence ID" value="OZU89159.1"/>
    <property type="molecule type" value="Genomic_DNA"/>
</dbReference>
<dbReference type="AlphaFoldDB" id="A0A265NCG0"/>
<protein>
    <recommendedName>
        <fullName evidence="4">DUF2254 domain-containing protein</fullName>
    </recommendedName>
</protein>
<evidence type="ECO:0000313" key="2">
    <source>
        <dbReference type="EMBL" id="OZU89159.1"/>
    </source>
</evidence>
<reference evidence="2 3" key="1">
    <citation type="submission" date="2017-08" db="EMBL/GenBank/DDBJ databases">
        <title>Virgibacillus indicus sp. nov. and Virgibacillus profoundi sp. nov, two moderately halophilic bacteria isolated from marine sediment by using the Microfluidic Streak Plate.</title>
        <authorList>
            <person name="Xu B."/>
            <person name="Hu B."/>
            <person name="Wang J."/>
            <person name="Zhu Y."/>
            <person name="Huang L."/>
            <person name="Du W."/>
            <person name="Huang Y."/>
        </authorList>
    </citation>
    <scope>NUCLEOTIDE SEQUENCE [LARGE SCALE GENOMIC DNA]</scope>
    <source>
        <strain evidence="2 3">IO3-P2-C2</strain>
    </source>
</reference>
<dbReference type="Pfam" id="PF10011">
    <property type="entry name" value="DUF2254"/>
    <property type="match status" value="1"/>
</dbReference>
<evidence type="ECO:0000313" key="3">
    <source>
        <dbReference type="Proteomes" id="UP000216498"/>
    </source>
</evidence>
<feature type="transmembrane region" description="Helical" evidence="1">
    <location>
        <begin position="61"/>
        <end position="87"/>
    </location>
</feature>
<comment type="caution">
    <text evidence="2">The sequence shown here is derived from an EMBL/GenBank/DDBJ whole genome shotgun (WGS) entry which is preliminary data.</text>
</comment>
<keyword evidence="1" id="KW-0812">Transmembrane</keyword>
<feature type="transmembrane region" description="Helical" evidence="1">
    <location>
        <begin position="12"/>
        <end position="35"/>
    </location>
</feature>
<feature type="transmembrane region" description="Helical" evidence="1">
    <location>
        <begin position="132"/>
        <end position="153"/>
    </location>
</feature>
<dbReference type="Proteomes" id="UP000216498">
    <property type="component" value="Unassembled WGS sequence"/>
</dbReference>
<dbReference type="InterPro" id="IPR036259">
    <property type="entry name" value="MFS_trans_sf"/>
</dbReference>
<name>A0A265NCG0_9BACI</name>
<dbReference type="Gene3D" id="1.20.1250.20">
    <property type="entry name" value="MFS general substrate transporter like domains"/>
    <property type="match status" value="1"/>
</dbReference>
<proteinExistence type="predicted"/>
<dbReference type="InterPro" id="IPR018723">
    <property type="entry name" value="DUF2254_membrane"/>
</dbReference>
<gene>
    <name evidence="2" type="ORF">CIL03_09130</name>
</gene>
<dbReference type="OrthoDB" id="2955631at2"/>